<accession>A0A3S5AE90</accession>
<dbReference type="EMBL" id="CAAALY010248313">
    <property type="protein sequence ID" value="VEL34750.1"/>
    <property type="molecule type" value="Genomic_DNA"/>
</dbReference>
<organism evidence="1 2">
    <name type="scientific">Protopolystoma xenopodis</name>
    <dbReference type="NCBI Taxonomy" id="117903"/>
    <lineage>
        <taxon>Eukaryota</taxon>
        <taxon>Metazoa</taxon>
        <taxon>Spiralia</taxon>
        <taxon>Lophotrochozoa</taxon>
        <taxon>Platyhelminthes</taxon>
        <taxon>Monogenea</taxon>
        <taxon>Polyopisthocotylea</taxon>
        <taxon>Polystomatidea</taxon>
        <taxon>Polystomatidae</taxon>
        <taxon>Protopolystoma</taxon>
    </lineage>
</organism>
<reference evidence="1" key="1">
    <citation type="submission" date="2018-11" db="EMBL/GenBank/DDBJ databases">
        <authorList>
            <consortium name="Pathogen Informatics"/>
        </authorList>
    </citation>
    <scope>NUCLEOTIDE SEQUENCE</scope>
</reference>
<dbReference type="Proteomes" id="UP000784294">
    <property type="component" value="Unassembled WGS sequence"/>
</dbReference>
<evidence type="ECO:0000313" key="1">
    <source>
        <dbReference type="EMBL" id="VEL34750.1"/>
    </source>
</evidence>
<protein>
    <submittedName>
        <fullName evidence="1">Uncharacterized protein</fullName>
    </submittedName>
</protein>
<keyword evidence="2" id="KW-1185">Reference proteome</keyword>
<feature type="non-terminal residue" evidence="1">
    <location>
        <position position="83"/>
    </location>
</feature>
<sequence length="83" mass="8741">MLLHCIISPIFSIYQPLGEIVDCRCPVTGATVIGLPPPLVVAMRIAKSDVAVGVSTAKLVEVSGHLKCSPEAMREAVSSEPLQ</sequence>
<comment type="caution">
    <text evidence="1">The sequence shown here is derived from an EMBL/GenBank/DDBJ whole genome shotgun (WGS) entry which is preliminary data.</text>
</comment>
<name>A0A3S5AE90_9PLAT</name>
<dbReference type="OrthoDB" id="541375at2759"/>
<evidence type="ECO:0000313" key="2">
    <source>
        <dbReference type="Proteomes" id="UP000784294"/>
    </source>
</evidence>
<gene>
    <name evidence="1" type="ORF">PXEA_LOCUS28190</name>
</gene>
<dbReference type="AlphaFoldDB" id="A0A3S5AE90"/>
<proteinExistence type="predicted"/>